<dbReference type="EMBL" id="MLYV02001230">
    <property type="protein sequence ID" value="PSR71978.1"/>
    <property type="molecule type" value="Genomic_DNA"/>
</dbReference>
<keyword evidence="2" id="KW-1185">Reference proteome</keyword>
<gene>
    <name evidence="1" type="ORF">PHLCEN_2v12188</name>
</gene>
<organism evidence="1 2">
    <name type="scientific">Hermanssonia centrifuga</name>
    <dbReference type="NCBI Taxonomy" id="98765"/>
    <lineage>
        <taxon>Eukaryota</taxon>
        <taxon>Fungi</taxon>
        <taxon>Dikarya</taxon>
        <taxon>Basidiomycota</taxon>
        <taxon>Agaricomycotina</taxon>
        <taxon>Agaricomycetes</taxon>
        <taxon>Polyporales</taxon>
        <taxon>Meruliaceae</taxon>
        <taxon>Hermanssonia</taxon>
    </lineage>
</organism>
<accession>A0A2R6NI93</accession>
<reference evidence="1 2" key="1">
    <citation type="submission" date="2018-02" db="EMBL/GenBank/DDBJ databases">
        <title>Genome sequence of the basidiomycete white-rot fungus Phlebia centrifuga.</title>
        <authorList>
            <person name="Granchi Z."/>
            <person name="Peng M."/>
            <person name="de Vries R.P."/>
            <person name="Hilden K."/>
            <person name="Makela M.R."/>
            <person name="Grigoriev I."/>
            <person name="Riley R."/>
        </authorList>
    </citation>
    <scope>NUCLEOTIDE SEQUENCE [LARGE SCALE GENOMIC DNA]</scope>
    <source>
        <strain evidence="1 2">FBCC195</strain>
    </source>
</reference>
<evidence type="ECO:0000313" key="2">
    <source>
        <dbReference type="Proteomes" id="UP000186601"/>
    </source>
</evidence>
<name>A0A2R6NI93_9APHY</name>
<protein>
    <submittedName>
        <fullName evidence="1">Uncharacterized protein</fullName>
    </submittedName>
</protein>
<proteinExistence type="predicted"/>
<sequence>MTVRRYPDIDDSVRENCTLKSRLKNLMSLLDSSFMSRALETETMASKRAIATLPGAN</sequence>
<dbReference type="AlphaFoldDB" id="A0A2R6NI93"/>
<comment type="caution">
    <text evidence="1">The sequence shown here is derived from an EMBL/GenBank/DDBJ whole genome shotgun (WGS) entry which is preliminary data.</text>
</comment>
<dbReference type="Proteomes" id="UP000186601">
    <property type="component" value="Unassembled WGS sequence"/>
</dbReference>
<evidence type="ECO:0000313" key="1">
    <source>
        <dbReference type="EMBL" id="PSR71978.1"/>
    </source>
</evidence>